<dbReference type="PROSITE" id="PS51910">
    <property type="entry name" value="GH18_2"/>
    <property type="match status" value="1"/>
</dbReference>
<dbReference type="InterPro" id="IPR002557">
    <property type="entry name" value="Chitin-bd_dom"/>
</dbReference>
<dbReference type="PANTHER" id="PTHR11177">
    <property type="entry name" value="CHITINASE"/>
    <property type="match status" value="1"/>
</dbReference>
<comment type="caution">
    <text evidence="14">The sequence shown here is derived from an EMBL/GenBank/DDBJ whole genome shotgun (WGS) entry which is preliminary data.</text>
</comment>
<evidence type="ECO:0000256" key="2">
    <source>
        <dbReference type="ARBA" id="ARBA00009121"/>
    </source>
</evidence>
<dbReference type="GO" id="GO:0008061">
    <property type="term" value="F:chitin binding"/>
    <property type="evidence" value="ECO:0007669"/>
    <property type="project" value="UniProtKB-KW"/>
</dbReference>
<evidence type="ECO:0000313" key="14">
    <source>
        <dbReference type="EMBL" id="OQR73392.1"/>
    </source>
</evidence>
<dbReference type="GO" id="GO:0006032">
    <property type="term" value="P:chitin catabolic process"/>
    <property type="evidence" value="ECO:0007669"/>
    <property type="project" value="UniProtKB-KW"/>
</dbReference>
<dbReference type="InterPro" id="IPR029070">
    <property type="entry name" value="Chitinase_insertion_sf"/>
</dbReference>
<dbReference type="PANTHER" id="PTHR11177:SF144">
    <property type="entry name" value="CHITINASE 5"/>
    <property type="match status" value="1"/>
</dbReference>
<sequence>HDGLQLWLEGGAPKHKLIVGIPLYGRTYTLQNAENRGLKAYINKDKHGGLPGTYTNATGFLAYYEICSMVKPGGGWTRKFDQIGKAPYAFKDDQWVGYEDVESIGFKVDYLREQGFGGAMVWAVDMDDFRGSCGEKNPLLTTIETKLKDYRVPVVKKAIVKSKPKPVLNNHSKPQRRTQGTPAPGKKASTTPRIRFTPQTKTTKVSLRTRTTTTARPTTTRKPTATTLTKTYGNSGRKYPNDCNQPNISYIPHEKDCQKYYWCAYGVPIVMFCEGETIWNQEDGNCKLPEHVDRPECKGDNPVSNPFTRRKRGSIPN</sequence>
<dbReference type="Gene3D" id="2.170.140.10">
    <property type="entry name" value="Chitin binding domain"/>
    <property type="match status" value="1"/>
</dbReference>
<keyword evidence="15" id="KW-1185">Reference proteome</keyword>
<dbReference type="InterPro" id="IPR001223">
    <property type="entry name" value="Glyco_hydro18_cat"/>
</dbReference>
<feature type="domain" description="Chitin-binding type-2" evidence="12">
    <location>
        <begin position="240"/>
        <end position="299"/>
    </location>
</feature>
<dbReference type="GO" id="GO:0008843">
    <property type="term" value="F:endochitinase activity"/>
    <property type="evidence" value="ECO:0007669"/>
    <property type="project" value="UniProtKB-EC"/>
</dbReference>
<keyword evidence="6" id="KW-0378">Hydrolase</keyword>
<feature type="domain" description="GH18" evidence="13">
    <location>
        <begin position="1"/>
        <end position="150"/>
    </location>
</feature>
<accession>A0A1V9XJ61</accession>
<keyword evidence="9" id="KW-0119">Carbohydrate metabolism</keyword>
<keyword evidence="5" id="KW-0732">Signal</keyword>
<evidence type="ECO:0000259" key="12">
    <source>
        <dbReference type="PROSITE" id="PS50940"/>
    </source>
</evidence>
<dbReference type="Gene3D" id="3.20.20.80">
    <property type="entry name" value="Glycosidases"/>
    <property type="match status" value="1"/>
</dbReference>
<dbReference type="AlphaFoldDB" id="A0A1V9XJ61"/>
<evidence type="ECO:0000256" key="7">
    <source>
        <dbReference type="ARBA" id="ARBA00023024"/>
    </source>
</evidence>
<comment type="catalytic activity">
    <reaction evidence="1">
        <text>Random endo-hydrolysis of N-acetyl-beta-D-glucosaminide (1-&gt;4)-beta-linkages in chitin and chitodextrins.</text>
        <dbReference type="EC" id="3.2.1.14"/>
    </reaction>
</comment>
<dbReference type="InParanoid" id="A0A1V9XJ61"/>
<evidence type="ECO:0000256" key="3">
    <source>
        <dbReference type="ARBA" id="ARBA00012729"/>
    </source>
</evidence>
<dbReference type="InterPro" id="IPR036508">
    <property type="entry name" value="Chitin-bd_dom_sf"/>
</dbReference>
<dbReference type="SUPFAM" id="SSF54556">
    <property type="entry name" value="Chitinase insertion domain"/>
    <property type="match status" value="1"/>
</dbReference>
<evidence type="ECO:0000256" key="1">
    <source>
        <dbReference type="ARBA" id="ARBA00000822"/>
    </source>
</evidence>
<keyword evidence="8" id="KW-1015">Disulfide bond</keyword>
<evidence type="ECO:0000313" key="15">
    <source>
        <dbReference type="Proteomes" id="UP000192247"/>
    </source>
</evidence>
<dbReference type="Gene3D" id="3.10.50.10">
    <property type="match status" value="1"/>
</dbReference>
<evidence type="ECO:0000256" key="8">
    <source>
        <dbReference type="ARBA" id="ARBA00023157"/>
    </source>
</evidence>
<comment type="similarity">
    <text evidence="2">Belongs to the glycosyl hydrolase 18 family. Chitinase class II subfamily.</text>
</comment>
<evidence type="ECO:0000256" key="6">
    <source>
        <dbReference type="ARBA" id="ARBA00022801"/>
    </source>
</evidence>
<evidence type="ECO:0000256" key="4">
    <source>
        <dbReference type="ARBA" id="ARBA00022669"/>
    </source>
</evidence>
<dbReference type="STRING" id="418985.A0A1V9XJ61"/>
<dbReference type="FunFam" id="3.10.50.10:FF:000004">
    <property type="entry name" value="Chitinase 5"/>
    <property type="match status" value="1"/>
</dbReference>
<keyword evidence="10" id="KW-0624">Polysaccharide degradation</keyword>
<protein>
    <recommendedName>
        <fullName evidence="3">chitinase</fullName>
        <ecNumber evidence="3">3.2.1.14</ecNumber>
    </recommendedName>
</protein>
<dbReference type="Pfam" id="PF01607">
    <property type="entry name" value="CBM_14"/>
    <property type="match status" value="1"/>
</dbReference>
<feature type="compositionally biased region" description="Polar residues" evidence="11">
    <location>
        <begin position="169"/>
        <end position="181"/>
    </location>
</feature>
<dbReference type="EMBL" id="MNPL01010023">
    <property type="protein sequence ID" value="OQR73392.1"/>
    <property type="molecule type" value="Genomic_DNA"/>
</dbReference>
<evidence type="ECO:0000256" key="5">
    <source>
        <dbReference type="ARBA" id="ARBA00022729"/>
    </source>
</evidence>
<dbReference type="OrthoDB" id="73875at2759"/>
<evidence type="ECO:0000259" key="13">
    <source>
        <dbReference type="PROSITE" id="PS51910"/>
    </source>
</evidence>
<evidence type="ECO:0000256" key="11">
    <source>
        <dbReference type="SAM" id="MobiDB-lite"/>
    </source>
</evidence>
<evidence type="ECO:0000256" key="9">
    <source>
        <dbReference type="ARBA" id="ARBA00023277"/>
    </source>
</evidence>
<keyword evidence="7" id="KW-0146">Chitin degradation</keyword>
<dbReference type="EC" id="3.2.1.14" evidence="3"/>
<dbReference type="PROSITE" id="PS50940">
    <property type="entry name" value="CHIT_BIND_II"/>
    <property type="match status" value="1"/>
</dbReference>
<organism evidence="14 15">
    <name type="scientific">Tropilaelaps mercedesae</name>
    <dbReference type="NCBI Taxonomy" id="418985"/>
    <lineage>
        <taxon>Eukaryota</taxon>
        <taxon>Metazoa</taxon>
        <taxon>Ecdysozoa</taxon>
        <taxon>Arthropoda</taxon>
        <taxon>Chelicerata</taxon>
        <taxon>Arachnida</taxon>
        <taxon>Acari</taxon>
        <taxon>Parasitiformes</taxon>
        <taxon>Mesostigmata</taxon>
        <taxon>Gamasina</taxon>
        <taxon>Dermanyssoidea</taxon>
        <taxon>Laelapidae</taxon>
        <taxon>Tropilaelaps</taxon>
    </lineage>
</organism>
<dbReference type="GO" id="GO:0005576">
    <property type="term" value="C:extracellular region"/>
    <property type="evidence" value="ECO:0007669"/>
    <property type="project" value="InterPro"/>
</dbReference>
<dbReference type="GO" id="GO:0000272">
    <property type="term" value="P:polysaccharide catabolic process"/>
    <property type="evidence" value="ECO:0007669"/>
    <property type="project" value="UniProtKB-KW"/>
</dbReference>
<dbReference type="SUPFAM" id="SSF57625">
    <property type="entry name" value="Invertebrate chitin-binding proteins"/>
    <property type="match status" value="1"/>
</dbReference>
<keyword evidence="4" id="KW-0147">Chitin-binding</keyword>
<dbReference type="InterPro" id="IPR050314">
    <property type="entry name" value="Glycosyl_Hydrlase_18"/>
</dbReference>
<feature type="region of interest" description="Disordered" evidence="11">
    <location>
        <begin position="290"/>
        <end position="317"/>
    </location>
</feature>
<proteinExistence type="inferred from homology"/>
<feature type="compositionally biased region" description="Low complexity" evidence="11">
    <location>
        <begin position="200"/>
        <end position="221"/>
    </location>
</feature>
<name>A0A1V9XJ61_9ACAR</name>
<dbReference type="Pfam" id="PF00704">
    <property type="entry name" value="Glyco_hydro_18"/>
    <property type="match status" value="1"/>
</dbReference>
<feature type="non-terminal residue" evidence="14">
    <location>
        <position position="1"/>
    </location>
</feature>
<evidence type="ECO:0000256" key="10">
    <source>
        <dbReference type="ARBA" id="ARBA00023326"/>
    </source>
</evidence>
<feature type="compositionally biased region" description="Basic residues" evidence="11">
    <location>
        <begin position="308"/>
        <end position="317"/>
    </location>
</feature>
<dbReference type="InterPro" id="IPR017853">
    <property type="entry name" value="GH"/>
</dbReference>
<gene>
    <name evidence="14" type="ORF">BIW11_01152</name>
</gene>
<dbReference type="SUPFAM" id="SSF51445">
    <property type="entry name" value="(Trans)glycosidases"/>
    <property type="match status" value="1"/>
</dbReference>
<dbReference type="SMART" id="SM00494">
    <property type="entry name" value="ChtBD2"/>
    <property type="match status" value="1"/>
</dbReference>
<feature type="region of interest" description="Disordered" evidence="11">
    <location>
        <begin position="161"/>
        <end position="221"/>
    </location>
</feature>
<dbReference type="Proteomes" id="UP000192247">
    <property type="component" value="Unassembled WGS sequence"/>
</dbReference>
<reference evidence="14" key="1">
    <citation type="journal article" date="2017" name="Gigascience">
        <title>Draft genome of the honey bee ectoparasitic mite, Tropilaelaps mercedesae, is shaped by the parasitic life history.</title>
        <authorList>
            <person name="Dong X."/>
            <person name="Armstrong S.D."/>
            <person name="Xia D."/>
            <person name="Makepeace B.L."/>
            <person name="Darby A.C."/>
            <person name="Kadowaki T."/>
        </authorList>
    </citation>
    <scope>NUCLEOTIDE SEQUENCE [LARGE SCALE GENOMIC DNA]</scope>
    <source>
        <strain evidence="14">Wuxi-XJTLU</strain>
    </source>
</reference>
<feature type="compositionally biased region" description="Basic and acidic residues" evidence="11">
    <location>
        <begin position="290"/>
        <end position="299"/>
    </location>
</feature>